<accession>R9KVR5</accession>
<name>R9KVR5_9ACTN</name>
<dbReference type="eggNOG" id="ENOG5033PRD">
    <property type="taxonomic scope" value="Bacteria"/>
</dbReference>
<reference evidence="2 3" key="1">
    <citation type="submission" date="2013-04" db="EMBL/GenBank/DDBJ databases">
        <title>The Genome Sequence of Enterorhabdus caecimuris B7.</title>
        <authorList>
            <consortium name="The Broad Institute Genomics Platform"/>
            <consortium name="The Broad Institute Genome Sequencing Center for Infectious Disease"/>
            <person name="Earl A."/>
            <person name="Xavier R."/>
            <person name="Elson C."/>
            <person name="Duck W."/>
            <person name="Walker B."/>
            <person name="Young S."/>
            <person name="Zeng Q."/>
            <person name="Gargeya S."/>
            <person name="Fitzgerald M."/>
            <person name="Haas B."/>
            <person name="Abouelleil A."/>
            <person name="Allen A.W."/>
            <person name="Alvarado L."/>
            <person name="Arachchi H.M."/>
            <person name="Berlin A.M."/>
            <person name="Chapman S.B."/>
            <person name="Gainer-Dewar J."/>
            <person name="Goldberg J."/>
            <person name="Griggs A."/>
            <person name="Gujja S."/>
            <person name="Hansen M."/>
            <person name="Howarth C."/>
            <person name="Imamovic A."/>
            <person name="Ireland A."/>
            <person name="Larimer J."/>
            <person name="McCowan C."/>
            <person name="Murphy C."/>
            <person name="Pearson M."/>
            <person name="Poon T.W."/>
            <person name="Priest M."/>
            <person name="Roberts A."/>
            <person name="Saif S."/>
            <person name="Shea T."/>
            <person name="Sisk P."/>
            <person name="Sykes S."/>
            <person name="Wortman J."/>
            <person name="Nusbaum C."/>
            <person name="Birren B."/>
        </authorList>
    </citation>
    <scope>NUCLEOTIDE SEQUENCE [LARGE SCALE GENOMIC DNA]</scope>
    <source>
        <strain evidence="2 3">B7</strain>
    </source>
</reference>
<keyword evidence="3" id="KW-1185">Reference proteome</keyword>
<protein>
    <recommendedName>
        <fullName evidence="4">Lipoprotein</fullName>
    </recommendedName>
</protein>
<comment type="caution">
    <text evidence="2">The sequence shown here is derived from an EMBL/GenBank/DDBJ whole genome shotgun (WGS) entry which is preliminary data.</text>
</comment>
<feature type="signal peptide" evidence="1">
    <location>
        <begin position="1"/>
        <end position="24"/>
    </location>
</feature>
<organism evidence="2 3">
    <name type="scientific">Adlercreutzia caecimuris B7</name>
    <dbReference type="NCBI Taxonomy" id="1235794"/>
    <lineage>
        <taxon>Bacteria</taxon>
        <taxon>Bacillati</taxon>
        <taxon>Actinomycetota</taxon>
        <taxon>Coriobacteriia</taxon>
        <taxon>Eggerthellales</taxon>
        <taxon>Eggerthellaceae</taxon>
        <taxon>Adlercreutzia</taxon>
    </lineage>
</organism>
<feature type="chain" id="PRO_5038828065" description="Lipoprotein" evidence="1">
    <location>
        <begin position="25"/>
        <end position="247"/>
    </location>
</feature>
<dbReference type="STRING" id="1235794.C811_01995"/>
<dbReference type="GeneID" id="82191389"/>
<dbReference type="PATRIC" id="fig|1235794.3.peg.1966"/>
<dbReference type="RefSeq" id="WP_016310175.1">
    <property type="nucleotide sequence ID" value="NZ_KE159646.1"/>
</dbReference>
<dbReference type="AlphaFoldDB" id="R9KVR5"/>
<evidence type="ECO:0000256" key="1">
    <source>
        <dbReference type="SAM" id="SignalP"/>
    </source>
</evidence>
<proteinExistence type="predicted"/>
<dbReference type="Proteomes" id="UP000014204">
    <property type="component" value="Unassembled WGS sequence"/>
</dbReference>
<gene>
    <name evidence="2" type="ORF">C811_01995</name>
</gene>
<dbReference type="OrthoDB" id="3193029at2"/>
<keyword evidence="1" id="KW-0732">Signal</keyword>
<evidence type="ECO:0000313" key="3">
    <source>
        <dbReference type="Proteomes" id="UP000014204"/>
    </source>
</evidence>
<evidence type="ECO:0000313" key="2">
    <source>
        <dbReference type="EMBL" id="EOS50363.1"/>
    </source>
</evidence>
<dbReference type="HOGENOM" id="CLU_101337_0_0_11"/>
<dbReference type="EMBL" id="ASSY01000009">
    <property type="protein sequence ID" value="EOS50363.1"/>
    <property type="molecule type" value="Genomic_DNA"/>
</dbReference>
<sequence>MQKKNKVMLAAAVGMVAIVIGSTAVRCSIAHTVEESAQSEAQAPVESIAQDAGGTASAADASQEIAKLLQGNVWQAEGAPEKTIEFREGSFVESDGTSVRLTVFDAKEAGEGNGQKHLDIDFMREGDPYATSASIIVEEKDGALTVASDAFAVEPRYVQGKAAGTAVSVSGLAEPYTGLIDGKAAELASAVGSWCAAHAPSATTASFDGEVYLDVRGGRVSATFHLDDAASTIVTAAYEDGSFAVAG</sequence>
<evidence type="ECO:0008006" key="4">
    <source>
        <dbReference type="Google" id="ProtNLM"/>
    </source>
</evidence>